<feature type="transmembrane region" description="Helical" evidence="6">
    <location>
        <begin position="122"/>
        <end position="143"/>
    </location>
</feature>
<proteinExistence type="predicted"/>
<dbReference type="RefSeq" id="WP_092019393.1">
    <property type="nucleotide sequence ID" value="NZ_FOXH01000018.1"/>
</dbReference>
<feature type="transmembrane region" description="Helical" evidence="6">
    <location>
        <begin position="244"/>
        <end position="262"/>
    </location>
</feature>
<keyword evidence="8" id="KW-1185">Reference proteome</keyword>
<keyword evidence="4 6" id="KW-1133">Transmembrane helix</keyword>
<comment type="subcellular location">
    <subcellularLocation>
        <location evidence="1">Cell membrane</location>
        <topology evidence="1">Multi-pass membrane protein</topology>
    </subcellularLocation>
</comment>
<evidence type="ECO:0008006" key="9">
    <source>
        <dbReference type="Google" id="ProtNLM"/>
    </source>
</evidence>
<dbReference type="PANTHER" id="PTHR39087:SF2">
    <property type="entry name" value="UPF0104 MEMBRANE PROTEIN MJ1595"/>
    <property type="match status" value="1"/>
</dbReference>
<dbReference type="Pfam" id="PF03706">
    <property type="entry name" value="LPG_synthase_TM"/>
    <property type="match status" value="1"/>
</dbReference>
<evidence type="ECO:0000256" key="4">
    <source>
        <dbReference type="ARBA" id="ARBA00022989"/>
    </source>
</evidence>
<gene>
    <name evidence="7" type="ORF">SAMN04515674_11826</name>
</gene>
<keyword evidence="5 6" id="KW-0472">Membrane</keyword>
<feature type="transmembrane region" description="Helical" evidence="6">
    <location>
        <begin position="155"/>
        <end position="176"/>
    </location>
</feature>
<protein>
    <recommendedName>
        <fullName evidence="9">Lysylphosphatidylglycerol synthase TM region</fullName>
    </recommendedName>
</protein>
<evidence type="ECO:0000256" key="5">
    <source>
        <dbReference type="ARBA" id="ARBA00023136"/>
    </source>
</evidence>
<dbReference type="GO" id="GO:0005886">
    <property type="term" value="C:plasma membrane"/>
    <property type="evidence" value="ECO:0007669"/>
    <property type="project" value="UniProtKB-SubCell"/>
</dbReference>
<dbReference type="PANTHER" id="PTHR39087">
    <property type="entry name" value="UPF0104 MEMBRANE PROTEIN MJ1595"/>
    <property type="match status" value="1"/>
</dbReference>
<evidence type="ECO:0000256" key="6">
    <source>
        <dbReference type="SAM" id="Phobius"/>
    </source>
</evidence>
<feature type="transmembrane region" description="Helical" evidence="6">
    <location>
        <begin position="274"/>
        <end position="295"/>
    </location>
</feature>
<dbReference type="InterPro" id="IPR022791">
    <property type="entry name" value="L-PG_synthase/AglD"/>
</dbReference>
<feature type="transmembrane region" description="Helical" evidence="6">
    <location>
        <begin position="6"/>
        <end position="25"/>
    </location>
</feature>
<evidence type="ECO:0000256" key="1">
    <source>
        <dbReference type="ARBA" id="ARBA00004651"/>
    </source>
</evidence>
<dbReference type="STRING" id="1079859.SAMN04515674_11826"/>
<feature type="transmembrane region" description="Helical" evidence="6">
    <location>
        <begin position="37"/>
        <end position="54"/>
    </location>
</feature>
<keyword evidence="2" id="KW-1003">Cell membrane</keyword>
<dbReference type="OrthoDB" id="9812094at2"/>
<evidence type="ECO:0000313" key="7">
    <source>
        <dbReference type="EMBL" id="SFQ42122.1"/>
    </source>
</evidence>
<dbReference type="NCBIfam" id="TIGR00374">
    <property type="entry name" value="flippase-like domain"/>
    <property type="match status" value="1"/>
</dbReference>
<dbReference type="EMBL" id="FOXH01000018">
    <property type="protein sequence ID" value="SFQ42122.1"/>
    <property type="molecule type" value="Genomic_DNA"/>
</dbReference>
<evidence type="ECO:0000256" key="2">
    <source>
        <dbReference type="ARBA" id="ARBA00022475"/>
    </source>
</evidence>
<organism evidence="7 8">
    <name type="scientific">Pseudarcicella hirudinis</name>
    <dbReference type="NCBI Taxonomy" id="1079859"/>
    <lineage>
        <taxon>Bacteria</taxon>
        <taxon>Pseudomonadati</taxon>
        <taxon>Bacteroidota</taxon>
        <taxon>Cytophagia</taxon>
        <taxon>Cytophagales</taxon>
        <taxon>Flectobacillaceae</taxon>
        <taxon>Pseudarcicella</taxon>
    </lineage>
</organism>
<evidence type="ECO:0000256" key="3">
    <source>
        <dbReference type="ARBA" id="ARBA00022692"/>
    </source>
</evidence>
<name>A0A1I5YD58_9BACT</name>
<dbReference type="AlphaFoldDB" id="A0A1I5YD58"/>
<reference evidence="7 8" key="1">
    <citation type="submission" date="2016-10" db="EMBL/GenBank/DDBJ databases">
        <authorList>
            <person name="de Groot N.N."/>
        </authorList>
    </citation>
    <scope>NUCLEOTIDE SEQUENCE [LARGE SCALE GENOMIC DNA]</scope>
    <source>
        <strain evidence="8">E92,LMG 26720,CCM 7988</strain>
    </source>
</reference>
<accession>A0A1I5YD58</accession>
<evidence type="ECO:0000313" key="8">
    <source>
        <dbReference type="Proteomes" id="UP000199306"/>
    </source>
</evidence>
<feature type="transmembrane region" description="Helical" evidence="6">
    <location>
        <begin position="301"/>
        <end position="318"/>
    </location>
</feature>
<dbReference type="Proteomes" id="UP000199306">
    <property type="component" value="Unassembled WGS sequence"/>
</dbReference>
<keyword evidence="3 6" id="KW-0812">Transmembrane</keyword>
<feature type="transmembrane region" description="Helical" evidence="6">
    <location>
        <begin position="216"/>
        <end position="238"/>
    </location>
</feature>
<sequence length="329" mass="36459">MKKILQYAISLTIAGGLLWYVFKDIDLSTMVGQFKKANYWWIVVSGFAAIIAHLSRAVRWKMLMEPLGYNPSNFRTLLAVLIGYFANFIMPRMGEVSKCGSLQKTDNIPFEKSFGTVVAERIFDLVSLLVLLALNLLLEFGRLKEFFVEQFSEKIPLVIGILVALPLLGFAGVYFFKKYQDRLVQKSAFLKKVIHFMNGLLDGLLSIKKLKSPGLFIAYTVLIWVAYYFSAYVLFFSIPETSHLGPLAGLTVLVIGSLGMAAPAQGGIGPFHFLVGNILVLYGLTKEAGITLATFIHGSQMLLLLFLGAISFLITLFLKPKTSAETAVS</sequence>